<feature type="domain" description="Cytochrome b/b6 C-terminal region profile" evidence="22">
    <location>
        <begin position="210"/>
        <end position="378"/>
    </location>
</feature>
<reference evidence="23" key="1">
    <citation type="journal article" date="2018" name="J. ISSAAS">
        <title>The contribution of mitochondrial metagenomics to large-scale data mining and phylogenetic analysis of Coleoptera.</title>
        <authorList>
            <person name="Miller K."/>
            <person name="Linard B."/>
            <person name="Motyka M."/>
            <person name="Bocek M."/>
            <person name="Vogler A.P."/>
        </authorList>
    </citation>
    <scope>NUCLEOTIDE SEQUENCE</scope>
</reference>
<feature type="transmembrane region" description="Helical" evidence="20">
    <location>
        <begin position="352"/>
        <end position="372"/>
    </location>
</feature>
<evidence type="ECO:0000256" key="10">
    <source>
        <dbReference type="ARBA" id="ARBA00022792"/>
    </source>
</evidence>
<evidence type="ECO:0000256" key="15">
    <source>
        <dbReference type="ARBA" id="ARBA00023128"/>
    </source>
</evidence>
<keyword evidence="14" id="KW-0830">Ubiquinone</keyword>
<dbReference type="Pfam" id="PF00032">
    <property type="entry name" value="Cytochrom_B_C"/>
    <property type="match status" value="1"/>
</dbReference>
<feature type="transmembrane region" description="Helical" evidence="20">
    <location>
        <begin position="33"/>
        <end position="56"/>
    </location>
</feature>
<dbReference type="GO" id="GO:0046872">
    <property type="term" value="F:metal ion binding"/>
    <property type="evidence" value="ECO:0007669"/>
    <property type="project" value="UniProtKB-UniRule"/>
</dbReference>
<dbReference type="InterPro" id="IPR005798">
    <property type="entry name" value="Cyt_b/b6_C"/>
</dbReference>
<dbReference type="CDD" id="cd00290">
    <property type="entry name" value="cytochrome_b_C"/>
    <property type="match status" value="1"/>
</dbReference>
<name>A0A346RKP7_9CUCU</name>
<dbReference type="PANTHER" id="PTHR19271">
    <property type="entry name" value="CYTOCHROME B"/>
    <property type="match status" value="1"/>
</dbReference>
<comment type="function">
    <text evidence="1 20">Component of the ubiquinol-cytochrome c reductase complex (complex III or cytochrome b-c1 complex) that is part of the mitochondrial respiratory chain. The b-c1 complex mediates electron transfer from ubiquinol to cytochrome c. Contributes to the generation of a proton gradient across the mitochondrial membrane that is then used for ATP synthesis.</text>
</comment>
<feature type="transmembrane region" description="Helical" evidence="20">
    <location>
        <begin position="178"/>
        <end position="200"/>
    </location>
</feature>
<organism evidence="23">
    <name type="scientific">Curculionoidea sp. 27 KM-2017</name>
    <dbReference type="NCBI Taxonomy" id="2219411"/>
    <lineage>
        <taxon>Eukaryota</taxon>
        <taxon>Metazoa</taxon>
        <taxon>Ecdysozoa</taxon>
        <taxon>Arthropoda</taxon>
        <taxon>Hexapoda</taxon>
        <taxon>Insecta</taxon>
        <taxon>Pterygota</taxon>
        <taxon>Neoptera</taxon>
        <taxon>Endopterygota</taxon>
        <taxon>Coleoptera</taxon>
        <taxon>Polyphaga</taxon>
        <taxon>Cucujiformia</taxon>
    </lineage>
</organism>
<comment type="cofactor">
    <cofactor evidence="19">
        <name>heme</name>
        <dbReference type="ChEBI" id="CHEBI:30413"/>
    </cofactor>
    <text evidence="19">Binds 2 heme groups non-covalently.</text>
</comment>
<protein>
    <recommendedName>
        <fullName evidence="4 20">Cytochrome b</fullName>
    </recommendedName>
</protein>
<sequence length="378" mass="43168">MIKNLKKNPLIELINSSLINLPTPSNISTMWNFGSLLGLCLMIQILTGLFLSMHYCPNIDLAFNSVAHICRNVNYGWLLRTLHANGASFFFICLYIHIGRGLYYSSFYLMETWMSGVTIFFLVMATAFLGYVLPWGQMSFWGATVITNLISAIPYLGNDIVQWVWGGFAVSNATLTRFFSFHFLLPFIVSAFVIIHLLFLHQTGSNNPLGTNSNIDKIPFHPYFTLKDLVGFIIMSFMLTILCLKYPYLLGDPDNFTPANPLVTPIHIQPEWYFLFAYAILRSIPNKLGGVLALVASIAILYICPFINKKKFQSQQFYPLNKLLFWSLLSTVILLTWIGARPVETPYILTGQILTILYFMYFPINSIISLFWDQLIFK</sequence>
<evidence type="ECO:0000256" key="16">
    <source>
        <dbReference type="ARBA" id="ARBA00023136"/>
    </source>
</evidence>
<dbReference type="GO" id="GO:0016491">
    <property type="term" value="F:oxidoreductase activity"/>
    <property type="evidence" value="ECO:0007669"/>
    <property type="project" value="UniProtKB-UniRule"/>
</dbReference>
<proteinExistence type="inferred from homology"/>
<comment type="subunit">
    <text evidence="3">The main subunits of complex b-c1 are: cytochrome b, cytochrome c1 and the Rieske protein.</text>
</comment>
<dbReference type="InterPro" id="IPR027387">
    <property type="entry name" value="Cytb/b6-like_sf"/>
</dbReference>
<geneLocation type="mitochondrion" evidence="23"/>
<keyword evidence="7 20" id="KW-0679">Respiratory chain</keyword>
<comment type="similarity">
    <text evidence="17 20">Belongs to the cytochrome b family.</text>
</comment>
<dbReference type="PIRSF" id="PIRSF038885">
    <property type="entry name" value="COB"/>
    <property type="match status" value="1"/>
</dbReference>
<dbReference type="CDD" id="cd00284">
    <property type="entry name" value="Cytochrome_b_N"/>
    <property type="match status" value="1"/>
</dbReference>
<evidence type="ECO:0000256" key="9">
    <source>
        <dbReference type="ARBA" id="ARBA00022723"/>
    </source>
</evidence>
<feature type="transmembrane region" description="Helical" evidence="20">
    <location>
        <begin position="320"/>
        <end position="340"/>
    </location>
</feature>
<feature type="binding site" description="axial binding residue" evidence="19">
    <location>
        <position position="182"/>
    </location>
    <ligand>
        <name>heme b</name>
        <dbReference type="ChEBI" id="CHEBI:60344"/>
        <label>b562</label>
    </ligand>
    <ligandPart>
        <name>Fe</name>
        <dbReference type="ChEBI" id="CHEBI:18248"/>
    </ligandPart>
</feature>
<feature type="binding site" description="axial binding residue" evidence="19">
    <location>
        <position position="196"/>
    </location>
    <ligand>
        <name>heme b</name>
        <dbReference type="ChEBI" id="CHEBI:60344"/>
        <label>b566</label>
    </ligand>
    <ligandPart>
        <name>Fe</name>
        <dbReference type="ChEBI" id="CHEBI:18248"/>
    </ligandPart>
</feature>
<dbReference type="AlphaFoldDB" id="A0A346RKP7"/>
<dbReference type="EMBL" id="MG193539">
    <property type="protein sequence ID" value="AXS66644.1"/>
    <property type="molecule type" value="Genomic_DNA"/>
</dbReference>
<evidence type="ECO:0000256" key="13">
    <source>
        <dbReference type="ARBA" id="ARBA00023004"/>
    </source>
</evidence>
<dbReference type="InterPro" id="IPR048259">
    <property type="entry name" value="Cytochrome_b_N_euk/bac"/>
</dbReference>
<evidence type="ECO:0000313" key="23">
    <source>
        <dbReference type="EMBL" id="AXS66644.1"/>
    </source>
</evidence>
<keyword evidence="12 20" id="KW-1133">Transmembrane helix</keyword>
<evidence type="ECO:0000256" key="14">
    <source>
        <dbReference type="ARBA" id="ARBA00023075"/>
    </source>
</evidence>
<dbReference type="PANTHER" id="PTHR19271:SF16">
    <property type="entry name" value="CYTOCHROME B"/>
    <property type="match status" value="1"/>
</dbReference>
<feature type="binding site" description="axial binding residue" evidence="19">
    <location>
        <position position="97"/>
    </location>
    <ligand>
        <name>heme b</name>
        <dbReference type="ChEBI" id="CHEBI:60344"/>
        <label>b566</label>
    </ligand>
    <ligandPart>
        <name>Fe</name>
        <dbReference type="ChEBI" id="CHEBI:18248"/>
    </ligandPart>
</feature>
<comment type="cofactor">
    <cofactor evidence="20">
        <name>heme b</name>
        <dbReference type="ChEBI" id="CHEBI:60344"/>
    </cofactor>
    <text evidence="20">Binds 2 heme groups non-covalently.</text>
</comment>
<evidence type="ECO:0000256" key="8">
    <source>
        <dbReference type="ARBA" id="ARBA00022692"/>
    </source>
</evidence>
<keyword evidence="6 19" id="KW-0349">Heme</keyword>
<gene>
    <name evidence="23" type="primary">cytb</name>
</gene>
<dbReference type="SUPFAM" id="SSF81342">
    <property type="entry name" value="Transmembrane di-heme cytochromes"/>
    <property type="match status" value="1"/>
</dbReference>
<dbReference type="Gene3D" id="1.20.810.10">
    <property type="entry name" value="Cytochrome Bc1 Complex, Chain C"/>
    <property type="match status" value="1"/>
</dbReference>
<feature type="binding site" evidence="18">
    <location>
        <position position="201"/>
    </location>
    <ligand>
        <name>a ubiquinone</name>
        <dbReference type="ChEBI" id="CHEBI:16389"/>
    </ligand>
</feature>
<evidence type="ECO:0000256" key="7">
    <source>
        <dbReference type="ARBA" id="ARBA00022660"/>
    </source>
</evidence>
<evidence type="ECO:0000256" key="20">
    <source>
        <dbReference type="RuleBase" id="RU362117"/>
    </source>
</evidence>
<evidence type="ECO:0000259" key="22">
    <source>
        <dbReference type="PROSITE" id="PS51003"/>
    </source>
</evidence>
<dbReference type="PROSITE" id="PS51002">
    <property type="entry name" value="CYTB_NTER"/>
    <property type="match status" value="1"/>
</dbReference>
<evidence type="ECO:0000256" key="18">
    <source>
        <dbReference type="PIRSR" id="PIRSR038885-1"/>
    </source>
</evidence>
<dbReference type="GO" id="GO:0006122">
    <property type="term" value="P:mitochondrial electron transport, ubiquinol to cytochrome c"/>
    <property type="evidence" value="ECO:0007669"/>
    <property type="project" value="TreeGrafter"/>
</dbReference>
<keyword evidence="5 20" id="KW-0813">Transport</keyword>
<feature type="transmembrane region" description="Helical" evidence="20">
    <location>
        <begin position="288"/>
        <end position="308"/>
    </location>
</feature>
<dbReference type="InterPro" id="IPR048260">
    <property type="entry name" value="Cytochrome_b_C_euk/bac"/>
</dbReference>
<evidence type="ECO:0000256" key="4">
    <source>
        <dbReference type="ARBA" id="ARBA00013531"/>
    </source>
</evidence>
<keyword evidence="9 19" id="KW-0479">Metal-binding</keyword>
<accession>A0A346RKP7</accession>
<evidence type="ECO:0000256" key="1">
    <source>
        <dbReference type="ARBA" id="ARBA00002566"/>
    </source>
</evidence>
<keyword evidence="10" id="KW-0999">Mitochondrion inner membrane</keyword>
<dbReference type="Pfam" id="PF00033">
    <property type="entry name" value="Cytochrome_B"/>
    <property type="match status" value="1"/>
</dbReference>
<comment type="subcellular location">
    <subcellularLocation>
        <location evidence="2">Mitochondrion inner membrane</location>
        <topology evidence="2">Multi-pass membrane protein</topology>
    </subcellularLocation>
</comment>
<feature type="binding site" description="axial binding residue" evidence="19">
    <location>
        <position position="83"/>
    </location>
    <ligand>
        <name>heme b</name>
        <dbReference type="ChEBI" id="CHEBI:60344"/>
        <label>b562</label>
    </ligand>
    <ligandPart>
        <name>Fe</name>
        <dbReference type="ChEBI" id="CHEBI:18248"/>
    </ligandPart>
</feature>
<feature type="transmembrane region" description="Helical" evidence="20">
    <location>
        <begin position="229"/>
        <end position="248"/>
    </location>
</feature>
<dbReference type="GO" id="GO:0005743">
    <property type="term" value="C:mitochondrial inner membrane"/>
    <property type="evidence" value="ECO:0007669"/>
    <property type="project" value="UniProtKB-SubCell"/>
</dbReference>
<dbReference type="InterPro" id="IPR016174">
    <property type="entry name" value="Di-haem_cyt_TM"/>
</dbReference>
<keyword evidence="15 20" id="KW-0496">Mitochondrion</keyword>
<keyword evidence="16 20" id="KW-0472">Membrane</keyword>
<keyword evidence="8 20" id="KW-0812">Transmembrane</keyword>
<dbReference type="InterPro" id="IPR036150">
    <property type="entry name" value="Cyt_b/b6_C_sf"/>
</dbReference>
<dbReference type="SUPFAM" id="SSF81648">
    <property type="entry name" value="a domain/subunit of cytochrome bc1 complex (Ubiquinol-cytochrome c reductase)"/>
    <property type="match status" value="1"/>
</dbReference>
<keyword evidence="11 20" id="KW-0249">Electron transport</keyword>
<feature type="domain" description="Cytochrome b/b6 N-terminal region profile" evidence="21">
    <location>
        <begin position="1"/>
        <end position="209"/>
    </location>
</feature>
<dbReference type="PROSITE" id="PS51003">
    <property type="entry name" value="CYTB_CTER"/>
    <property type="match status" value="1"/>
</dbReference>
<evidence type="ECO:0000256" key="12">
    <source>
        <dbReference type="ARBA" id="ARBA00022989"/>
    </source>
</evidence>
<feature type="transmembrane region" description="Helical" evidence="20">
    <location>
        <begin position="140"/>
        <end position="158"/>
    </location>
</feature>
<evidence type="ECO:0000256" key="19">
    <source>
        <dbReference type="PIRSR" id="PIRSR038885-2"/>
    </source>
</evidence>
<evidence type="ECO:0000256" key="5">
    <source>
        <dbReference type="ARBA" id="ARBA00022448"/>
    </source>
</evidence>
<feature type="transmembrane region" description="Helical" evidence="20">
    <location>
        <begin position="77"/>
        <end position="98"/>
    </location>
</feature>
<dbReference type="InterPro" id="IPR030689">
    <property type="entry name" value="Cytochrome_b"/>
</dbReference>
<dbReference type="InterPro" id="IPR005797">
    <property type="entry name" value="Cyt_b/b6_N"/>
</dbReference>
<dbReference type="GO" id="GO:0045275">
    <property type="term" value="C:respiratory chain complex III"/>
    <property type="evidence" value="ECO:0007669"/>
    <property type="project" value="InterPro"/>
</dbReference>
<evidence type="ECO:0000259" key="21">
    <source>
        <dbReference type="PROSITE" id="PS51002"/>
    </source>
</evidence>
<keyword evidence="13 19" id="KW-0408">Iron</keyword>
<evidence type="ECO:0000256" key="2">
    <source>
        <dbReference type="ARBA" id="ARBA00004448"/>
    </source>
</evidence>
<feature type="transmembrane region" description="Helical" evidence="20">
    <location>
        <begin position="113"/>
        <end position="133"/>
    </location>
</feature>
<dbReference type="GO" id="GO:0008121">
    <property type="term" value="F:quinol-cytochrome-c reductase activity"/>
    <property type="evidence" value="ECO:0007669"/>
    <property type="project" value="InterPro"/>
</dbReference>
<evidence type="ECO:0000256" key="6">
    <source>
        <dbReference type="ARBA" id="ARBA00022617"/>
    </source>
</evidence>
<evidence type="ECO:0000256" key="3">
    <source>
        <dbReference type="ARBA" id="ARBA00011649"/>
    </source>
</evidence>
<evidence type="ECO:0000256" key="11">
    <source>
        <dbReference type="ARBA" id="ARBA00022982"/>
    </source>
</evidence>
<dbReference type="FunFam" id="1.20.810.10:FF:000002">
    <property type="entry name" value="Cytochrome b"/>
    <property type="match status" value="1"/>
</dbReference>
<evidence type="ECO:0000256" key="17">
    <source>
        <dbReference type="ARBA" id="ARBA00061233"/>
    </source>
</evidence>